<proteinExistence type="inferred from homology"/>
<dbReference type="Proteomes" id="UP001165122">
    <property type="component" value="Unassembled WGS sequence"/>
</dbReference>
<comment type="caution">
    <text evidence="11">The sequence shown here is derived from an EMBL/GenBank/DDBJ whole genome shotgun (WGS) entry which is preliminary data.</text>
</comment>
<evidence type="ECO:0000256" key="3">
    <source>
        <dbReference type="ARBA" id="ARBA00022490"/>
    </source>
</evidence>
<evidence type="ECO:0000256" key="10">
    <source>
        <dbReference type="SAM" id="MobiDB-lite"/>
    </source>
</evidence>
<reference evidence="12" key="1">
    <citation type="journal article" date="2023" name="Commun. Biol.">
        <title>Genome analysis of Parmales, the sister group of diatoms, reveals the evolutionary specialization of diatoms from phago-mixotrophs to photoautotrophs.</title>
        <authorList>
            <person name="Ban H."/>
            <person name="Sato S."/>
            <person name="Yoshikawa S."/>
            <person name="Yamada K."/>
            <person name="Nakamura Y."/>
            <person name="Ichinomiya M."/>
            <person name="Sato N."/>
            <person name="Blanc-Mathieu R."/>
            <person name="Endo H."/>
            <person name="Kuwata A."/>
            <person name="Ogata H."/>
        </authorList>
    </citation>
    <scope>NUCLEOTIDE SEQUENCE [LARGE SCALE GENOMIC DNA]</scope>
    <source>
        <strain evidence="12">NIES 3700</strain>
    </source>
</reference>
<feature type="region of interest" description="Disordered" evidence="10">
    <location>
        <begin position="169"/>
        <end position="193"/>
    </location>
</feature>
<accession>A0A9W6ZH12</accession>
<dbReference type="EMBL" id="BRXW01000401">
    <property type="protein sequence ID" value="GMH51127.1"/>
    <property type="molecule type" value="Genomic_DNA"/>
</dbReference>
<dbReference type="InterPro" id="IPR051855">
    <property type="entry name" value="eIF2B_beta_subunit"/>
</dbReference>
<gene>
    <name evidence="11" type="ORF">TrLO_g3565</name>
</gene>
<dbReference type="SUPFAM" id="SSF100950">
    <property type="entry name" value="NagB/RpiA/CoA transferase-like"/>
    <property type="match status" value="1"/>
</dbReference>
<dbReference type="GO" id="GO:0003743">
    <property type="term" value="F:translation initiation factor activity"/>
    <property type="evidence" value="ECO:0007669"/>
    <property type="project" value="UniProtKB-KW"/>
</dbReference>
<keyword evidence="3" id="KW-0963">Cytoplasm</keyword>
<dbReference type="Pfam" id="PF01008">
    <property type="entry name" value="IF-2B"/>
    <property type="match status" value="1"/>
</dbReference>
<dbReference type="OrthoDB" id="269919at2759"/>
<comment type="similarity">
    <text evidence="2 9">Belongs to the eIF-2B alpha/beta/delta subunits family.</text>
</comment>
<dbReference type="PANTHER" id="PTHR45859:SF1">
    <property type="entry name" value="TRANSLATION INITIATION FACTOR EIF-2B SUBUNIT BETA"/>
    <property type="match status" value="1"/>
</dbReference>
<evidence type="ECO:0000256" key="8">
    <source>
        <dbReference type="ARBA" id="ARBA00046432"/>
    </source>
</evidence>
<evidence type="ECO:0000256" key="1">
    <source>
        <dbReference type="ARBA" id="ARBA00004514"/>
    </source>
</evidence>
<evidence type="ECO:0000256" key="2">
    <source>
        <dbReference type="ARBA" id="ARBA00007251"/>
    </source>
</evidence>
<dbReference type="InterPro" id="IPR037171">
    <property type="entry name" value="NagB/RpiA_transferase-like"/>
</dbReference>
<comment type="subcellular location">
    <subcellularLocation>
        <location evidence="1">Cytoplasm</location>
        <location evidence="1">Cytosol</location>
    </subcellularLocation>
</comment>
<dbReference type="InterPro" id="IPR042529">
    <property type="entry name" value="IF_2B-like_C"/>
</dbReference>
<evidence type="ECO:0000256" key="7">
    <source>
        <dbReference type="ARBA" id="ARBA00044228"/>
    </source>
</evidence>
<dbReference type="Gene3D" id="3.40.50.10470">
    <property type="entry name" value="Translation initiation factor eif-2b, domain 2"/>
    <property type="match status" value="1"/>
</dbReference>
<evidence type="ECO:0000313" key="12">
    <source>
        <dbReference type="Proteomes" id="UP001165122"/>
    </source>
</evidence>
<evidence type="ECO:0000313" key="11">
    <source>
        <dbReference type="EMBL" id="GMH51127.1"/>
    </source>
</evidence>
<keyword evidence="12" id="KW-1185">Reference proteome</keyword>
<evidence type="ECO:0000256" key="9">
    <source>
        <dbReference type="RuleBase" id="RU003814"/>
    </source>
</evidence>
<sequence length="477" mass="52282">MPHIYSPTSESLRTYLSTHAHVLLALDTFLLSLRLGEFNNPSYSDIPSRPNEIPGSPSFRATDSGELKEEINKEGRKVSRSALTLKAMELVRSIVGTTKWTSAGELLIILEALGRLFHSSYAKDPCLSNTIRRLMNLVRTVEEDLKTPQPTPGALSVNTNLPLEGNIVPSGALSPPNNISRSTSTPSMTSAFAQNSNNTDLLYSNLDRFRSDSISMSETTTLTEEGPPNPTNVSGIARKLPGYFFSYKAEFRQMVMEGFQEVIDDLEEGRREINEQAGLHIHSNEIILTYSLSRTIENFLLHAHQKEKRQFHVIIAEGAPHFGGHVMANKLSSKGVRVTVINDSAITALMPRVNLLLLPAHAILANGGVVAPSGSHLCALSALANKVPTVVVSSLTFKLCPMYPHEGQDIMQDFVSPAFLGVGSESDNVDLICPVHDYIPPELIKLFITNVGGVLPSYVYRLLSEVYCVEDPIVFKG</sequence>
<evidence type="ECO:0000256" key="5">
    <source>
        <dbReference type="ARBA" id="ARBA00022917"/>
    </source>
</evidence>
<dbReference type="GO" id="GO:0005085">
    <property type="term" value="F:guanyl-nucleotide exchange factor activity"/>
    <property type="evidence" value="ECO:0007669"/>
    <property type="project" value="TreeGrafter"/>
</dbReference>
<protein>
    <recommendedName>
        <fullName evidence="6">Translation initiation factor eIF2B subunit beta</fullName>
    </recommendedName>
    <alternativeName>
        <fullName evidence="7">eIF2B GDP-GTP exchange factor subunit beta</fullName>
    </alternativeName>
</protein>
<name>A0A9W6ZH12_9STRA</name>
<dbReference type="GO" id="GO:0005851">
    <property type="term" value="C:eukaryotic translation initiation factor 2B complex"/>
    <property type="evidence" value="ECO:0007669"/>
    <property type="project" value="TreeGrafter"/>
</dbReference>
<dbReference type="PANTHER" id="PTHR45859">
    <property type="entry name" value="TRANSLATION INITIATION FACTOR EIF-2B SUBUNIT BETA"/>
    <property type="match status" value="1"/>
</dbReference>
<keyword evidence="4" id="KW-0396">Initiation factor</keyword>
<dbReference type="GO" id="GO:0005829">
    <property type="term" value="C:cytosol"/>
    <property type="evidence" value="ECO:0007669"/>
    <property type="project" value="UniProtKB-SubCell"/>
</dbReference>
<comment type="subunit">
    <text evidence="8">Component of the translation initiation factor 2B (eIF2B) complex which is a heterodecamer of two sets of five different subunits: alpha, beta, gamma, delta and epsilon. Subunits alpha, beta and delta comprise a regulatory subcomplex and subunits epsilon and gamma comprise a catalytic subcomplex. Within the complex, the hexameric regulatory complex resides at the center, with the two heterodimeric catalytic subcomplexes bound on opposite sides.</text>
</comment>
<dbReference type="InterPro" id="IPR000649">
    <property type="entry name" value="IF-2B-related"/>
</dbReference>
<evidence type="ECO:0000256" key="4">
    <source>
        <dbReference type="ARBA" id="ARBA00022540"/>
    </source>
</evidence>
<evidence type="ECO:0000256" key="6">
    <source>
        <dbReference type="ARBA" id="ARBA00044122"/>
    </source>
</evidence>
<organism evidence="11 12">
    <name type="scientific">Triparma laevis f. longispina</name>
    <dbReference type="NCBI Taxonomy" id="1714387"/>
    <lineage>
        <taxon>Eukaryota</taxon>
        <taxon>Sar</taxon>
        <taxon>Stramenopiles</taxon>
        <taxon>Ochrophyta</taxon>
        <taxon>Bolidophyceae</taxon>
        <taxon>Parmales</taxon>
        <taxon>Triparmaceae</taxon>
        <taxon>Triparma</taxon>
    </lineage>
</organism>
<feature type="compositionally biased region" description="Polar residues" evidence="10">
    <location>
        <begin position="175"/>
        <end position="193"/>
    </location>
</feature>
<keyword evidence="5" id="KW-0648">Protein biosynthesis</keyword>
<dbReference type="AlphaFoldDB" id="A0A9W6ZH12"/>